<dbReference type="NCBIfam" id="TIGR02937">
    <property type="entry name" value="sigma70-ECF"/>
    <property type="match status" value="1"/>
</dbReference>
<dbReference type="InterPro" id="IPR013325">
    <property type="entry name" value="RNA_pol_sigma_r2"/>
</dbReference>
<accession>A0A0H4W137</accession>
<dbReference type="GO" id="GO:0006352">
    <property type="term" value="P:DNA-templated transcription initiation"/>
    <property type="evidence" value="ECO:0007669"/>
    <property type="project" value="InterPro"/>
</dbReference>
<dbReference type="InterPro" id="IPR039425">
    <property type="entry name" value="RNA_pol_sigma-70-like"/>
</dbReference>
<keyword evidence="4" id="KW-0238">DNA-binding</keyword>
<feature type="domain" description="RNA polymerase sigma-70 region 2" evidence="7">
    <location>
        <begin position="69"/>
        <end position="135"/>
    </location>
</feature>
<keyword evidence="5" id="KW-0804">Transcription</keyword>
<name>A0A0H4W137_9SPHN</name>
<dbReference type="Gene3D" id="1.10.10.10">
    <property type="entry name" value="Winged helix-like DNA-binding domain superfamily/Winged helix DNA-binding domain"/>
    <property type="match status" value="1"/>
</dbReference>
<evidence type="ECO:0000256" key="3">
    <source>
        <dbReference type="ARBA" id="ARBA00023082"/>
    </source>
</evidence>
<dbReference type="Proteomes" id="UP000059113">
    <property type="component" value="Chromosome"/>
</dbReference>
<dbReference type="SUPFAM" id="SSF88946">
    <property type="entry name" value="Sigma2 domain of RNA polymerase sigma factors"/>
    <property type="match status" value="1"/>
</dbReference>
<feature type="domain" description="RNA polymerase sigma factor 70 region 4 type 2" evidence="8">
    <location>
        <begin position="168"/>
        <end position="220"/>
    </location>
</feature>
<dbReference type="PANTHER" id="PTHR43133:SF8">
    <property type="entry name" value="RNA POLYMERASE SIGMA FACTOR HI_1459-RELATED"/>
    <property type="match status" value="1"/>
</dbReference>
<evidence type="ECO:0000256" key="2">
    <source>
        <dbReference type="ARBA" id="ARBA00023015"/>
    </source>
</evidence>
<dbReference type="InterPro" id="IPR007627">
    <property type="entry name" value="RNA_pol_sigma70_r2"/>
</dbReference>
<dbReference type="SUPFAM" id="SSF88659">
    <property type="entry name" value="Sigma3 and sigma4 domains of RNA polymerase sigma factors"/>
    <property type="match status" value="1"/>
</dbReference>
<dbReference type="InterPro" id="IPR036388">
    <property type="entry name" value="WH-like_DNA-bd_sf"/>
</dbReference>
<keyword evidence="3" id="KW-0731">Sigma factor</keyword>
<evidence type="ECO:0000256" key="5">
    <source>
        <dbReference type="ARBA" id="ARBA00023163"/>
    </source>
</evidence>
<dbReference type="PANTHER" id="PTHR43133">
    <property type="entry name" value="RNA POLYMERASE ECF-TYPE SIGMA FACTO"/>
    <property type="match status" value="1"/>
</dbReference>
<evidence type="ECO:0000256" key="4">
    <source>
        <dbReference type="ARBA" id="ARBA00023125"/>
    </source>
</evidence>
<dbReference type="STRING" id="1648404.CP97_05600"/>
<reference evidence="10" key="2">
    <citation type="submission" date="2015-04" db="EMBL/GenBank/DDBJ databases">
        <title>The complete genome sequence of Erythrobacter sp. s21-N3.</title>
        <authorList>
            <person name="Zhuang L."/>
            <person name="Liu Y."/>
            <person name="Shao Z."/>
        </authorList>
    </citation>
    <scope>NUCLEOTIDE SEQUENCE [LARGE SCALE GENOMIC DNA]</scope>
    <source>
        <strain evidence="10">s21-N3</strain>
    </source>
</reference>
<dbReference type="EMBL" id="CP011310">
    <property type="protein sequence ID" value="AKQ43203.2"/>
    <property type="molecule type" value="Genomic_DNA"/>
</dbReference>
<feature type="compositionally biased region" description="Polar residues" evidence="6">
    <location>
        <begin position="35"/>
        <end position="52"/>
    </location>
</feature>
<dbReference type="Pfam" id="PF04542">
    <property type="entry name" value="Sigma70_r2"/>
    <property type="match status" value="1"/>
</dbReference>
<gene>
    <name evidence="9" type="ORF">CP97_05600</name>
</gene>
<dbReference type="Pfam" id="PF08281">
    <property type="entry name" value="Sigma70_r4_2"/>
    <property type="match status" value="1"/>
</dbReference>
<dbReference type="InterPro" id="IPR013249">
    <property type="entry name" value="RNA_pol_sigma70_r4_t2"/>
</dbReference>
<evidence type="ECO:0000256" key="6">
    <source>
        <dbReference type="SAM" id="MobiDB-lite"/>
    </source>
</evidence>
<evidence type="ECO:0000256" key="1">
    <source>
        <dbReference type="ARBA" id="ARBA00010641"/>
    </source>
</evidence>
<reference evidence="9 10" key="1">
    <citation type="journal article" date="2015" name="Int. J. Syst. Evol. Microbiol.">
        <title>Erythrobacter atlanticus sp. nov., a bacterium from ocean sediment able to degrade polycyclic aromatic hydrocarbons.</title>
        <authorList>
            <person name="Zhuang L."/>
            <person name="Liu Y."/>
            <person name="Wang L."/>
            <person name="Wang W."/>
            <person name="Shao Z."/>
        </authorList>
    </citation>
    <scope>NUCLEOTIDE SEQUENCE [LARGE SCALE GENOMIC DNA]</scope>
    <source>
        <strain evidence="10">s21-N3</strain>
    </source>
</reference>
<evidence type="ECO:0000259" key="8">
    <source>
        <dbReference type="Pfam" id="PF08281"/>
    </source>
</evidence>
<dbReference type="KEGG" id="ery:CP97_05600"/>
<protein>
    <submittedName>
        <fullName evidence="9">ECF subfamily RNA polymerase sigma-24 factor</fullName>
    </submittedName>
</protein>
<evidence type="ECO:0000313" key="10">
    <source>
        <dbReference type="Proteomes" id="UP000059113"/>
    </source>
</evidence>
<dbReference type="GO" id="GO:0016987">
    <property type="term" value="F:sigma factor activity"/>
    <property type="evidence" value="ECO:0007669"/>
    <property type="project" value="UniProtKB-KW"/>
</dbReference>
<evidence type="ECO:0000313" key="9">
    <source>
        <dbReference type="EMBL" id="AKQ43203.2"/>
    </source>
</evidence>
<organism evidence="9 10">
    <name type="scientific">Aurantiacibacter atlanticus</name>
    <dbReference type="NCBI Taxonomy" id="1648404"/>
    <lineage>
        <taxon>Bacteria</taxon>
        <taxon>Pseudomonadati</taxon>
        <taxon>Pseudomonadota</taxon>
        <taxon>Alphaproteobacteria</taxon>
        <taxon>Sphingomonadales</taxon>
        <taxon>Erythrobacteraceae</taxon>
        <taxon>Aurantiacibacter</taxon>
    </lineage>
</organism>
<dbReference type="GO" id="GO:0003677">
    <property type="term" value="F:DNA binding"/>
    <property type="evidence" value="ECO:0007669"/>
    <property type="project" value="UniProtKB-KW"/>
</dbReference>
<feature type="region of interest" description="Disordered" evidence="6">
    <location>
        <begin position="35"/>
        <end position="54"/>
    </location>
</feature>
<keyword evidence="2" id="KW-0805">Transcription regulation</keyword>
<sequence>MITTLKLLFERINAMKVTASNRDWFQEKAAASGFSAQPTGQCMNDSDNVTTNEPEEALRPMDEAVRRALVEGHEGMLRFLIGRLRNRNDAEEVLQRFMLRAIERANDLRDVKSVKGWLSKVLATTLIDFHRQATRSRMKETVVDPQELAELAEAEGPSDDDIEAAICNCLYRLLPTLKSEYAEIIWRADLLEEPRESIAESLDTTVNNINVRLYRARGALKQRLLQMCRTCVIHGFLDCECQHETVDSGAS</sequence>
<keyword evidence="10" id="KW-1185">Reference proteome</keyword>
<dbReference type="AlphaFoldDB" id="A0A0H4W137"/>
<evidence type="ECO:0000259" key="7">
    <source>
        <dbReference type="Pfam" id="PF04542"/>
    </source>
</evidence>
<dbReference type="InterPro" id="IPR014284">
    <property type="entry name" value="RNA_pol_sigma-70_dom"/>
</dbReference>
<dbReference type="InterPro" id="IPR013324">
    <property type="entry name" value="RNA_pol_sigma_r3/r4-like"/>
</dbReference>
<proteinExistence type="inferred from homology"/>
<dbReference type="Gene3D" id="1.10.1740.10">
    <property type="match status" value="1"/>
</dbReference>
<comment type="similarity">
    <text evidence="1">Belongs to the sigma-70 factor family. ECF subfamily.</text>
</comment>